<dbReference type="PANTHER" id="PTHR13774">
    <property type="entry name" value="PHENAZINE BIOSYNTHESIS PROTEIN"/>
    <property type="match status" value="1"/>
</dbReference>
<dbReference type="Pfam" id="PF02567">
    <property type="entry name" value="PhzC-PhzF"/>
    <property type="match status" value="1"/>
</dbReference>
<proteinExistence type="inferred from homology"/>
<comment type="caution">
    <text evidence="3">The sequence shown here is derived from an EMBL/GenBank/DDBJ whole genome shotgun (WGS) entry which is preliminary data.</text>
</comment>
<comment type="similarity">
    <text evidence="1">Belongs to the PhzF family.</text>
</comment>
<evidence type="ECO:0000256" key="1">
    <source>
        <dbReference type="ARBA" id="ARBA00008270"/>
    </source>
</evidence>
<keyword evidence="2" id="KW-0413">Isomerase</keyword>
<dbReference type="PANTHER" id="PTHR13774:SF17">
    <property type="entry name" value="PHENAZINE BIOSYNTHESIS-LIKE DOMAIN-CONTAINING PROTEIN"/>
    <property type="match status" value="1"/>
</dbReference>
<dbReference type="Gene3D" id="3.10.310.10">
    <property type="entry name" value="Diaminopimelate Epimerase, Chain A, domain 1"/>
    <property type="match status" value="1"/>
</dbReference>
<accession>A0AB34PAH5</accession>
<evidence type="ECO:0000313" key="3">
    <source>
        <dbReference type="EMBL" id="KGK58183.1"/>
    </source>
</evidence>
<gene>
    <name evidence="3" type="ORF">NC00_08665</name>
</gene>
<dbReference type="InterPro" id="IPR003719">
    <property type="entry name" value="Phenazine_PhzF-like"/>
</dbReference>
<dbReference type="SUPFAM" id="SSF54506">
    <property type="entry name" value="Diaminopimelate epimerase-like"/>
    <property type="match status" value="1"/>
</dbReference>
<dbReference type="Proteomes" id="UP000029879">
    <property type="component" value="Unassembled WGS sequence"/>
</dbReference>
<evidence type="ECO:0000256" key="2">
    <source>
        <dbReference type="ARBA" id="ARBA00023235"/>
    </source>
</evidence>
<evidence type="ECO:0008006" key="5">
    <source>
        <dbReference type="Google" id="ProtNLM"/>
    </source>
</evidence>
<dbReference type="EMBL" id="JRQI01000026">
    <property type="protein sequence ID" value="KGK58183.1"/>
    <property type="molecule type" value="Genomic_DNA"/>
</dbReference>
<evidence type="ECO:0000313" key="4">
    <source>
        <dbReference type="Proteomes" id="UP000029879"/>
    </source>
</evidence>
<organism evidence="3 4">
    <name type="scientific">Xanthomonas cannabis pv. phaseoli</name>
    <dbReference type="NCBI Taxonomy" id="1885902"/>
    <lineage>
        <taxon>Bacteria</taxon>
        <taxon>Pseudomonadati</taxon>
        <taxon>Pseudomonadota</taxon>
        <taxon>Gammaproteobacteria</taxon>
        <taxon>Lysobacterales</taxon>
        <taxon>Lysobacteraceae</taxon>
        <taxon>Xanthomonas</taxon>
    </lineage>
</organism>
<name>A0AB34PAH5_9XANT</name>
<dbReference type="GO" id="GO:0005737">
    <property type="term" value="C:cytoplasm"/>
    <property type="evidence" value="ECO:0007669"/>
    <property type="project" value="TreeGrafter"/>
</dbReference>
<dbReference type="GO" id="GO:0016853">
    <property type="term" value="F:isomerase activity"/>
    <property type="evidence" value="ECO:0007669"/>
    <property type="project" value="UniProtKB-KW"/>
</dbReference>
<protein>
    <recommendedName>
        <fullName evidence="5">PhzF family phenazine biosynthesis protein</fullName>
    </recommendedName>
</protein>
<sequence length="86" mass="8908">MVVLLPVSIVDAFIAALQGQSCGSEDPVTGSIHAALAPLWAGRLGKTQLTALQASARAGERACRVEPRHVSVRGSAVQYLQGTIAL</sequence>
<reference evidence="3 4" key="1">
    <citation type="submission" date="2014-10" db="EMBL/GenBank/DDBJ databases">
        <title>Genome sequence of a Xanthomonas strain that is pathogenic on beans.</title>
        <authorList>
            <person name="Aritua V."/>
            <person name="Sapp M."/>
            <person name="Harrison J."/>
            <person name="Smith J."/>
            <person name="Studholme D."/>
        </authorList>
    </citation>
    <scope>NUCLEOTIDE SEQUENCE [LARGE SCALE GENOMIC DNA]</scope>
    <source>
        <strain evidence="3 4">Nyagatare</strain>
    </source>
</reference>
<dbReference type="AlphaFoldDB" id="A0AB34PAH5"/>